<dbReference type="Proteomes" id="UP001057702">
    <property type="component" value="Unassembled WGS sequence"/>
</dbReference>
<proteinExistence type="predicted"/>
<dbReference type="SUPFAM" id="SSF102405">
    <property type="entry name" value="MCP/YpsA-like"/>
    <property type="match status" value="1"/>
</dbReference>
<dbReference type="Gene3D" id="3.40.50.450">
    <property type="match status" value="1"/>
</dbReference>
<evidence type="ECO:0000313" key="1">
    <source>
        <dbReference type="EMBL" id="MCQ4079480.1"/>
    </source>
</evidence>
<organism evidence="1 2">
    <name type="scientific">Streptomyces humicola</name>
    <dbReference type="NCBI Taxonomy" id="2953240"/>
    <lineage>
        <taxon>Bacteria</taxon>
        <taxon>Bacillati</taxon>
        <taxon>Actinomycetota</taxon>
        <taxon>Actinomycetes</taxon>
        <taxon>Kitasatosporales</taxon>
        <taxon>Streptomycetaceae</taxon>
        <taxon>Streptomyces</taxon>
    </lineage>
</organism>
<dbReference type="Pfam" id="PF18306">
    <property type="entry name" value="LDcluster4"/>
    <property type="match status" value="1"/>
</dbReference>
<accession>A0ABT1PRA2</accession>
<dbReference type="InterPro" id="IPR052341">
    <property type="entry name" value="LOG_family_nucleotidases"/>
</dbReference>
<dbReference type="PANTHER" id="PTHR43393:SF3">
    <property type="entry name" value="LYSINE DECARBOXYLASE-LIKE PROTEIN"/>
    <property type="match status" value="1"/>
</dbReference>
<evidence type="ECO:0000313" key="2">
    <source>
        <dbReference type="Proteomes" id="UP001057702"/>
    </source>
</evidence>
<comment type="caution">
    <text evidence="1">The sequence shown here is derived from an EMBL/GenBank/DDBJ whole genome shotgun (WGS) entry which is preliminary data.</text>
</comment>
<dbReference type="InterPro" id="IPR005268">
    <property type="entry name" value="CHP00725"/>
</dbReference>
<sequence>MVFQVAVCGPGECSAQERGQAYRVGELLAEHGSVVVCGGGAGVMAAVAEGARSRGGLVIGIRPDRDRGTASPHLSAVVLTGMGEARNAVIVASADAVIAVGGSWGTLSEIALAKRRGGIPVVSLTGWHLTDAQGAPVSGITYVATAEEAVAEALAAQASRGGRGA</sequence>
<dbReference type="NCBIfam" id="TIGR00725">
    <property type="entry name" value="TIGR00725 family protein"/>
    <property type="match status" value="1"/>
</dbReference>
<reference evidence="1" key="1">
    <citation type="submission" date="2022-06" db="EMBL/GenBank/DDBJ databases">
        <title>Draft genome sequence of Streptomyces sp. RB6PN25 isolated from peat swamp forest in Thailand.</title>
        <authorList>
            <person name="Duangmal K."/>
            <person name="Klaysubun C."/>
        </authorList>
    </citation>
    <scope>NUCLEOTIDE SEQUENCE</scope>
    <source>
        <strain evidence="1">RB6PN25</strain>
    </source>
</reference>
<dbReference type="PANTHER" id="PTHR43393">
    <property type="entry name" value="CYTOKININ RIBOSIDE 5'-MONOPHOSPHATE PHOSPHORIBOHYDROLASE"/>
    <property type="match status" value="1"/>
</dbReference>
<dbReference type="InterPro" id="IPR041164">
    <property type="entry name" value="LDcluster4"/>
</dbReference>
<dbReference type="RefSeq" id="WP_255918326.1">
    <property type="nucleotide sequence ID" value="NZ_JANFNG010000001.1"/>
</dbReference>
<gene>
    <name evidence="1" type="ORF">NGB36_02400</name>
</gene>
<protein>
    <submittedName>
        <fullName evidence="1">TIGR00725 family protein</fullName>
    </submittedName>
</protein>
<dbReference type="EMBL" id="JANFNG010000001">
    <property type="protein sequence ID" value="MCQ4079480.1"/>
    <property type="molecule type" value="Genomic_DNA"/>
</dbReference>
<keyword evidence="2" id="KW-1185">Reference proteome</keyword>
<name>A0ABT1PRA2_9ACTN</name>